<dbReference type="InterPro" id="IPR057670">
    <property type="entry name" value="SH3_retrovirus"/>
</dbReference>
<feature type="compositionally biased region" description="Acidic residues" evidence="1">
    <location>
        <begin position="147"/>
        <end position="161"/>
    </location>
</feature>
<evidence type="ECO:0000313" key="3">
    <source>
        <dbReference type="EMBL" id="KAE8998888.1"/>
    </source>
</evidence>
<dbReference type="Pfam" id="PF25597">
    <property type="entry name" value="SH3_retrovirus"/>
    <property type="match status" value="1"/>
</dbReference>
<dbReference type="Proteomes" id="UP000460718">
    <property type="component" value="Unassembled WGS sequence"/>
</dbReference>
<evidence type="ECO:0000313" key="7">
    <source>
        <dbReference type="Proteomes" id="UP000433483"/>
    </source>
</evidence>
<dbReference type="EMBL" id="QXGD01000523">
    <property type="protein sequence ID" value="KAE9235666.1"/>
    <property type="molecule type" value="Genomic_DNA"/>
</dbReference>
<evidence type="ECO:0000313" key="6">
    <source>
        <dbReference type="EMBL" id="KAE9256185.1"/>
    </source>
</evidence>
<name>A0A6A3YAE2_9STRA</name>
<evidence type="ECO:0000313" key="9">
    <source>
        <dbReference type="Proteomes" id="UP000460718"/>
    </source>
</evidence>
<dbReference type="EMBL" id="QXGC01000004">
    <property type="protein sequence ID" value="KAE9256185.1"/>
    <property type="molecule type" value="Genomic_DNA"/>
</dbReference>
<evidence type="ECO:0000313" key="5">
    <source>
        <dbReference type="EMBL" id="KAE9235666.1"/>
    </source>
</evidence>
<feature type="region of interest" description="Disordered" evidence="1">
    <location>
        <begin position="129"/>
        <end position="174"/>
    </location>
</feature>
<keyword evidence="7" id="KW-1185">Reference proteome</keyword>
<dbReference type="Proteomes" id="UP000433483">
    <property type="component" value="Unassembled WGS sequence"/>
</dbReference>
<dbReference type="AlphaFoldDB" id="A0A6A3YAE2"/>
<accession>A0A6A3YAE2</accession>
<dbReference type="Proteomes" id="UP000476176">
    <property type="component" value="Unassembled WGS sequence"/>
</dbReference>
<evidence type="ECO:0000313" key="10">
    <source>
        <dbReference type="Proteomes" id="UP000476176"/>
    </source>
</evidence>
<dbReference type="EMBL" id="QXGB01000437">
    <property type="protein sequence ID" value="KAE9215003.1"/>
    <property type="molecule type" value="Genomic_DNA"/>
</dbReference>
<comment type="caution">
    <text evidence="4">The sequence shown here is derived from an EMBL/GenBank/DDBJ whole genome shotgun (WGS) entry which is preliminary data.</text>
</comment>
<sequence length="174" mass="19203">MMEQSGLARSLWPEAMRIAVCSSDVRHIRTFGSLAYVHVPVTPGRRKHNSNAKLGYVLRYAENVVGCKVYFPAEPTAKFASDLRVAEEVVYRDRHEVDEGAIDWSSLNFSTEEKKESDSVDNVATEIISDAASMESETDGDQSLGLEEGENDALQEDELADEVNHVTGVTHTVA</sequence>
<evidence type="ECO:0000313" key="4">
    <source>
        <dbReference type="EMBL" id="KAE9215003.1"/>
    </source>
</evidence>
<dbReference type="OrthoDB" id="91962at2759"/>
<evidence type="ECO:0000259" key="2">
    <source>
        <dbReference type="Pfam" id="PF25597"/>
    </source>
</evidence>
<gene>
    <name evidence="5" type="ORF">PF002_g11457</name>
    <name evidence="6" type="ORF">PF004_g244</name>
    <name evidence="4" type="ORF">PF005_g9609</name>
    <name evidence="3" type="ORF">PF011_g14859</name>
</gene>
<evidence type="ECO:0000256" key="1">
    <source>
        <dbReference type="SAM" id="MobiDB-lite"/>
    </source>
</evidence>
<feature type="domain" description="Retroviral polymerase SH3-like" evidence="2">
    <location>
        <begin position="33"/>
        <end position="95"/>
    </location>
</feature>
<reference evidence="7 8" key="1">
    <citation type="submission" date="2018-08" db="EMBL/GenBank/DDBJ databases">
        <title>Genomic investigation of the strawberry pathogen Phytophthora fragariae indicates pathogenicity is determined by transcriptional variation in three key races.</title>
        <authorList>
            <person name="Adams T.M."/>
            <person name="Armitage A.D."/>
            <person name="Sobczyk M.K."/>
            <person name="Bates H.J."/>
            <person name="Dunwell J.M."/>
            <person name="Nellist C.F."/>
            <person name="Harrison R.J."/>
        </authorList>
    </citation>
    <scope>NUCLEOTIDE SEQUENCE [LARGE SCALE GENOMIC DNA]</scope>
    <source>
        <strain evidence="5 8">BC-1</strain>
        <strain evidence="6 10">BC-23</strain>
        <strain evidence="4 7">NOV-27</strain>
        <strain evidence="3 9">SCRP245</strain>
    </source>
</reference>
<proteinExistence type="predicted"/>
<organism evidence="4 7">
    <name type="scientific">Phytophthora fragariae</name>
    <dbReference type="NCBI Taxonomy" id="53985"/>
    <lineage>
        <taxon>Eukaryota</taxon>
        <taxon>Sar</taxon>
        <taxon>Stramenopiles</taxon>
        <taxon>Oomycota</taxon>
        <taxon>Peronosporomycetes</taxon>
        <taxon>Peronosporales</taxon>
        <taxon>Peronosporaceae</taxon>
        <taxon>Phytophthora</taxon>
    </lineage>
</organism>
<dbReference type="Proteomes" id="UP000440367">
    <property type="component" value="Unassembled WGS sequence"/>
</dbReference>
<evidence type="ECO:0000313" key="8">
    <source>
        <dbReference type="Proteomes" id="UP000440367"/>
    </source>
</evidence>
<protein>
    <recommendedName>
        <fullName evidence="2">Retroviral polymerase SH3-like domain-containing protein</fullName>
    </recommendedName>
</protein>
<dbReference type="EMBL" id="QXFW01000979">
    <property type="protein sequence ID" value="KAE8998888.1"/>
    <property type="molecule type" value="Genomic_DNA"/>
</dbReference>